<dbReference type="InterPro" id="IPR037196">
    <property type="entry name" value="HSP90_C"/>
</dbReference>
<dbReference type="Proteomes" id="UP001445335">
    <property type="component" value="Unassembled WGS sequence"/>
</dbReference>
<dbReference type="GO" id="GO:0016887">
    <property type="term" value="F:ATP hydrolysis activity"/>
    <property type="evidence" value="ECO:0007669"/>
    <property type="project" value="InterPro"/>
</dbReference>
<feature type="region of interest" description="Disordered" evidence="8">
    <location>
        <begin position="267"/>
        <end position="311"/>
    </location>
</feature>
<dbReference type="Gene3D" id="3.30.230.80">
    <property type="match status" value="1"/>
</dbReference>
<dbReference type="FunFam" id="3.40.50.11260:FF:000001">
    <property type="entry name" value="Heat shock protein 90 alpha"/>
    <property type="match status" value="1"/>
</dbReference>
<evidence type="ECO:0000256" key="3">
    <source>
        <dbReference type="ARBA" id="ARBA00022490"/>
    </source>
</evidence>
<feature type="binding site" evidence="7">
    <location>
        <position position="132"/>
    </location>
    <ligand>
        <name>ATP</name>
        <dbReference type="ChEBI" id="CHEBI:30616"/>
    </ligand>
</feature>
<dbReference type="InterPro" id="IPR001404">
    <property type="entry name" value="Hsp90_fam"/>
</dbReference>
<dbReference type="NCBIfam" id="NF003555">
    <property type="entry name" value="PRK05218.1"/>
    <property type="match status" value="1"/>
</dbReference>
<keyword evidence="12" id="KW-1185">Reference proteome</keyword>
<dbReference type="GO" id="GO:0051082">
    <property type="term" value="F:unfolded protein binding"/>
    <property type="evidence" value="ECO:0007669"/>
    <property type="project" value="InterPro"/>
</dbReference>
<evidence type="ECO:0000256" key="9">
    <source>
        <dbReference type="SAM" id="SignalP"/>
    </source>
</evidence>
<dbReference type="GO" id="GO:0005524">
    <property type="term" value="F:ATP binding"/>
    <property type="evidence" value="ECO:0007669"/>
    <property type="project" value="UniProtKB-KW"/>
</dbReference>
<feature type="compositionally biased region" description="Low complexity" evidence="8">
    <location>
        <begin position="28"/>
        <end position="47"/>
    </location>
</feature>
<feature type="binding site" evidence="7">
    <location>
        <position position="151"/>
    </location>
    <ligand>
        <name>ATP</name>
        <dbReference type="ChEBI" id="CHEBI:30616"/>
    </ligand>
</feature>
<feature type="binding site" evidence="7">
    <location>
        <position position="86"/>
    </location>
    <ligand>
        <name>ATP</name>
        <dbReference type="ChEBI" id="CHEBI:30616"/>
    </ligand>
</feature>
<reference evidence="11 12" key="1">
    <citation type="journal article" date="2024" name="Nat. Commun.">
        <title>Phylogenomics reveals the evolutionary origins of lichenization in chlorophyte algae.</title>
        <authorList>
            <person name="Puginier C."/>
            <person name="Libourel C."/>
            <person name="Otte J."/>
            <person name="Skaloud P."/>
            <person name="Haon M."/>
            <person name="Grisel S."/>
            <person name="Petersen M."/>
            <person name="Berrin J.G."/>
            <person name="Delaux P.M."/>
            <person name="Dal Grande F."/>
            <person name="Keller J."/>
        </authorList>
    </citation>
    <scope>NUCLEOTIDE SEQUENCE [LARGE SCALE GENOMIC DNA]</scope>
    <source>
        <strain evidence="11 12">SAG 245.80</strain>
    </source>
</reference>
<dbReference type="PROSITE" id="PS00298">
    <property type="entry name" value="HSP90"/>
    <property type="match status" value="1"/>
</dbReference>
<keyword evidence="5 7" id="KW-0067">ATP-binding</keyword>
<dbReference type="Gene3D" id="1.20.120.790">
    <property type="entry name" value="Heat shock protein 90, C-terminal domain"/>
    <property type="match status" value="1"/>
</dbReference>
<keyword evidence="6" id="KW-0143">Chaperone</keyword>
<feature type="binding site" evidence="7">
    <location>
        <position position="137"/>
    </location>
    <ligand>
        <name>ATP</name>
        <dbReference type="ChEBI" id="CHEBI:30616"/>
    </ligand>
</feature>
<feature type="compositionally biased region" description="Acidic residues" evidence="8">
    <location>
        <begin position="272"/>
        <end position="306"/>
    </location>
</feature>
<dbReference type="FunFam" id="1.20.120.790:FF:000001">
    <property type="entry name" value="Heat shock protein 90 alpha"/>
    <property type="match status" value="1"/>
</dbReference>
<evidence type="ECO:0000256" key="1">
    <source>
        <dbReference type="ARBA" id="ARBA00004496"/>
    </source>
</evidence>
<name>A0AAW1QV33_9CHLO</name>
<evidence type="ECO:0000256" key="5">
    <source>
        <dbReference type="ARBA" id="ARBA00022840"/>
    </source>
</evidence>
<dbReference type="SUPFAM" id="SSF54211">
    <property type="entry name" value="Ribosomal protein S5 domain 2-like"/>
    <property type="match status" value="1"/>
</dbReference>
<dbReference type="SMART" id="SM00387">
    <property type="entry name" value="HATPase_c"/>
    <property type="match status" value="1"/>
</dbReference>
<feature type="domain" description="Histidine kinase/HSP90-like ATPase" evidence="10">
    <location>
        <begin position="79"/>
        <end position="234"/>
    </location>
</feature>
<keyword evidence="9" id="KW-0732">Signal</keyword>
<dbReference type="Gene3D" id="3.40.50.11260">
    <property type="match status" value="1"/>
</dbReference>
<evidence type="ECO:0000313" key="11">
    <source>
        <dbReference type="EMBL" id="KAK9825155.1"/>
    </source>
</evidence>
<comment type="subcellular location">
    <subcellularLocation>
        <location evidence="1">Cytoplasm</location>
    </subcellularLocation>
</comment>
<protein>
    <recommendedName>
        <fullName evidence="10">Histidine kinase/HSP90-like ATPase domain-containing protein</fullName>
    </recommendedName>
</protein>
<dbReference type="FunFam" id="3.30.565.10:FF:000005">
    <property type="entry name" value="Heat shock protein 90"/>
    <property type="match status" value="1"/>
</dbReference>
<feature type="chain" id="PRO_5043676903" description="Histidine kinase/HSP90-like ATPase domain-containing protein" evidence="9">
    <location>
        <begin position="29"/>
        <end position="817"/>
    </location>
</feature>
<organism evidence="11 12">
    <name type="scientific">Elliptochloris bilobata</name>
    <dbReference type="NCBI Taxonomy" id="381761"/>
    <lineage>
        <taxon>Eukaryota</taxon>
        <taxon>Viridiplantae</taxon>
        <taxon>Chlorophyta</taxon>
        <taxon>core chlorophytes</taxon>
        <taxon>Trebouxiophyceae</taxon>
        <taxon>Trebouxiophyceae incertae sedis</taxon>
        <taxon>Elliptochloris clade</taxon>
        <taxon>Elliptochloris</taxon>
    </lineage>
</organism>
<dbReference type="PRINTS" id="PR00775">
    <property type="entry name" value="HEATSHOCK90"/>
</dbReference>
<dbReference type="CDD" id="cd16927">
    <property type="entry name" value="HATPase_Hsp90-like"/>
    <property type="match status" value="1"/>
</dbReference>
<dbReference type="SUPFAM" id="SSF55874">
    <property type="entry name" value="ATPase domain of HSP90 chaperone/DNA topoisomerase II/histidine kinase"/>
    <property type="match status" value="1"/>
</dbReference>
<evidence type="ECO:0000256" key="7">
    <source>
        <dbReference type="PIRSR" id="PIRSR002583-1"/>
    </source>
</evidence>
<dbReference type="InterPro" id="IPR036890">
    <property type="entry name" value="HATPase_C_sf"/>
</dbReference>
<evidence type="ECO:0000256" key="6">
    <source>
        <dbReference type="ARBA" id="ARBA00023186"/>
    </source>
</evidence>
<dbReference type="InterPro" id="IPR020575">
    <property type="entry name" value="Hsp90_N"/>
</dbReference>
<evidence type="ECO:0000256" key="4">
    <source>
        <dbReference type="ARBA" id="ARBA00022741"/>
    </source>
</evidence>
<dbReference type="Pfam" id="PF00183">
    <property type="entry name" value="HSP90"/>
    <property type="match status" value="1"/>
</dbReference>
<dbReference type="InterPro" id="IPR020568">
    <property type="entry name" value="Ribosomal_Su5_D2-typ_SF"/>
</dbReference>
<proteinExistence type="inferred from homology"/>
<feature type="binding site" evidence="7">
    <location>
        <position position="439"/>
    </location>
    <ligand>
        <name>ATP</name>
        <dbReference type="ChEBI" id="CHEBI:30616"/>
    </ligand>
</feature>
<comment type="similarity">
    <text evidence="2">Belongs to the heat shock protein 90 family.</text>
</comment>
<dbReference type="SUPFAM" id="SSF110942">
    <property type="entry name" value="HSP90 C-terminal domain"/>
    <property type="match status" value="1"/>
</dbReference>
<evidence type="ECO:0000256" key="8">
    <source>
        <dbReference type="SAM" id="MobiDB-lite"/>
    </source>
</evidence>
<feature type="binding site" evidence="7">
    <location>
        <begin position="152"/>
        <end position="153"/>
    </location>
    <ligand>
        <name>ATP</name>
        <dbReference type="ChEBI" id="CHEBI:30616"/>
    </ligand>
</feature>
<sequence>MKRRTVVVLALVALAFTALPGISHGVSADDSAAEPTEPAASESGAAAKAHEAREGAQKFSFQAEVSRLMDIIIHSLYSNKDIFLRELISNASDALDKLRFLALTDKSQLGDTADLEIRIKVDKEKRTLEIRDTGVGMTKDDLVKNLGTIAKSGTSAFLEQMQKGGDMNLIGQFGVGFYSVYLVSDYVEVLSKHNDDKQYIWESAADGNFAVSEDTENEPLGRGTLIRMHLKEDTQEYLEEAKLKELVAKYSEFINFPIHLWASKEVDKEVPADEEPEDAEDDADKDEDADDKDADDDVEDADEVDEKEDKPKIKTVKETVWDWELLNDNKALWLRSPSDVSDSEYDKFYQALAKNEYEKPLSHVHFKAEGDVEFRALLYVPEKAPPNFLGDYTSVNKAALKLYVRRVFISDDFEELIPRYLSFLRGVVDSDTLPLSVSRETLQAHASLKTIKKKIVRKLLDMFKKMAEAETDADGKEAEEGDADKADAGKYAKFYGEFGKAVKLGIIEDAPNRNRLAKLLRFHTSKSGDKQIGLEEYVARMQPDQKQIYYLSGASKEELAKSPFLEKLLQKDLEVVFMTDAIDEYVMSHLTEFDDKKFQNASKDNLKLGKDDKKAAKALKAEFKDVVAWWKELLGQAVTAVKVSDRLATSPAIVVTSQYGWSANMERIMKAQALASDEKSYMKGQKTLEINPRHPLVQELRRQFEADKDSKAAASMARVLFDTALLESGFDLEAPKAFNERVYELLAGAFGIKGDLAVSPSDAAAAAAADDAEEGKESKAEAAAAAAEEAASPAAAAQSTAADAGEDVATPAHSELR</sequence>
<feature type="region of interest" description="Disordered" evidence="8">
    <location>
        <begin position="768"/>
        <end position="817"/>
    </location>
</feature>
<dbReference type="InterPro" id="IPR019805">
    <property type="entry name" value="Heat_shock_protein_90_CS"/>
</dbReference>
<feature type="compositionally biased region" description="Low complexity" evidence="8">
    <location>
        <begin position="781"/>
        <end position="803"/>
    </location>
</feature>
<dbReference type="GO" id="GO:0140662">
    <property type="term" value="F:ATP-dependent protein folding chaperone"/>
    <property type="evidence" value="ECO:0007669"/>
    <property type="project" value="InterPro"/>
</dbReference>
<feature type="region of interest" description="Disordered" evidence="8">
    <location>
        <begin position="27"/>
        <end position="49"/>
    </location>
</feature>
<evidence type="ECO:0000313" key="12">
    <source>
        <dbReference type="Proteomes" id="UP001445335"/>
    </source>
</evidence>
<accession>A0AAW1QV33</accession>
<dbReference type="GO" id="GO:0005737">
    <property type="term" value="C:cytoplasm"/>
    <property type="evidence" value="ECO:0007669"/>
    <property type="project" value="UniProtKB-SubCell"/>
</dbReference>
<feature type="binding site" evidence="7">
    <location>
        <position position="145"/>
    </location>
    <ligand>
        <name>ATP</name>
        <dbReference type="ChEBI" id="CHEBI:30616"/>
    </ligand>
</feature>
<evidence type="ECO:0000259" key="10">
    <source>
        <dbReference type="SMART" id="SM00387"/>
    </source>
</evidence>
<feature type="signal peptide" evidence="9">
    <location>
        <begin position="1"/>
        <end position="28"/>
    </location>
</feature>
<dbReference type="EMBL" id="JALJOU010000077">
    <property type="protein sequence ID" value="KAK9825155.1"/>
    <property type="molecule type" value="Genomic_DNA"/>
</dbReference>
<dbReference type="AlphaFoldDB" id="A0AAW1QV33"/>
<dbReference type="Pfam" id="PF02518">
    <property type="entry name" value="HATPase_c"/>
    <property type="match status" value="1"/>
</dbReference>
<evidence type="ECO:0000256" key="2">
    <source>
        <dbReference type="ARBA" id="ARBA00008239"/>
    </source>
</evidence>
<feature type="binding site" evidence="7">
    <location>
        <position position="90"/>
    </location>
    <ligand>
        <name>ATP</name>
        <dbReference type="ChEBI" id="CHEBI:30616"/>
    </ligand>
</feature>
<comment type="caution">
    <text evidence="11">The sequence shown here is derived from an EMBL/GenBank/DDBJ whole genome shotgun (WGS) entry which is preliminary data.</text>
</comment>
<keyword evidence="3" id="KW-0963">Cytoplasm</keyword>
<dbReference type="PANTHER" id="PTHR11528">
    <property type="entry name" value="HEAT SHOCK PROTEIN 90 FAMILY MEMBER"/>
    <property type="match status" value="1"/>
</dbReference>
<feature type="binding site" evidence="7">
    <location>
        <begin position="172"/>
        <end position="177"/>
    </location>
    <ligand>
        <name>ATP</name>
        <dbReference type="ChEBI" id="CHEBI:30616"/>
    </ligand>
</feature>
<keyword evidence="4 7" id="KW-0547">Nucleotide-binding</keyword>
<gene>
    <name evidence="11" type="ORF">WJX81_006566</name>
</gene>
<dbReference type="HAMAP" id="MF_00505">
    <property type="entry name" value="HSP90"/>
    <property type="match status" value="1"/>
</dbReference>
<dbReference type="PIRSF" id="PIRSF002583">
    <property type="entry name" value="Hsp90"/>
    <property type="match status" value="1"/>
</dbReference>
<feature type="binding site" evidence="7">
    <location>
        <position position="224"/>
    </location>
    <ligand>
        <name>ATP</name>
        <dbReference type="ChEBI" id="CHEBI:30616"/>
    </ligand>
</feature>
<dbReference type="InterPro" id="IPR003594">
    <property type="entry name" value="HATPase_dom"/>
</dbReference>
<dbReference type="Gene3D" id="3.30.565.10">
    <property type="entry name" value="Histidine kinase-like ATPase, C-terminal domain"/>
    <property type="match status" value="1"/>
</dbReference>